<accession>A0A4S8I7A6</accession>
<protein>
    <submittedName>
        <fullName evidence="1">Uncharacterized protein</fullName>
    </submittedName>
</protein>
<evidence type="ECO:0000313" key="1">
    <source>
        <dbReference type="EMBL" id="THU43817.1"/>
    </source>
</evidence>
<dbReference type="Proteomes" id="UP000317650">
    <property type="component" value="Chromosome 2"/>
</dbReference>
<evidence type="ECO:0000313" key="2">
    <source>
        <dbReference type="Proteomes" id="UP000317650"/>
    </source>
</evidence>
<gene>
    <name evidence="1" type="ORF">C4D60_Mb02t00790</name>
</gene>
<reference evidence="1 2" key="1">
    <citation type="journal article" date="2019" name="Nat. Plants">
        <title>Genome sequencing of Musa balbisiana reveals subgenome evolution and function divergence in polyploid bananas.</title>
        <authorList>
            <person name="Yao X."/>
        </authorList>
    </citation>
    <scope>NUCLEOTIDE SEQUENCE [LARGE SCALE GENOMIC DNA]</scope>
    <source>
        <strain evidence="2">cv. DH-PKW</strain>
        <tissue evidence="1">Leaves</tissue>
    </source>
</reference>
<name>A0A4S8I7A6_MUSBA</name>
<dbReference type="EMBL" id="PYDT01000011">
    <property type="protein sequence ID" value="THU43817.1"/>
    <property type="molecule type" value="Genomic_DNA"/>
</dbReference>
<comment type="caution">
    <text evidence="1">The sequence shown here is derived from an EMBL/GenBank/DDBJ whole genome shotgun (WGS) entry which is preliminary data.</text>
</comment>
<keyword evidence="2" id="KW-1185">Reference proteome</keyword>
<proteinExistence type="predicted"/>
<sequence>MMAEFHDDLLTIVGITLGGCEGLMDDYDRVARCQEPLSAKTLFDTKSFEQQLGGRNPYRVLGGRSPKEINPKLRICKGSNTWYQSSVLGISLTFHSHPSSLHNCPKQFPQLLKRSSPNPAIISTTADHLLIYL</sequence>
<dbReference type="AlphaFoldDB" id="A0A4S8I7A6"/>
<organism evidence="1 2">
    <name type="scientific">Musa balbisiana</name>
    <name type="common">Banana</name>
    <dbReference type="NCBI Taxonomy" id="52838"/>
    <lineage>
        <taxon>Eukaryota</taxon>
        <taxon>Viridiplantae</taxon>
        <taxon>Streptophyta</taxon>
        <taxon>Embryophyta</taxon>
        <taxon>Tracheophyta</taxon>
        <taxon>Spermatophyta</taxon>
        <taxon>Magnoliopsida</taxon>
        <taxon>Liliopsida</taxon>
        <taxon>Zingiberales</taxon>
        <taxon>Musaceae</taxon>
        <taxon>Musa</taxon>
    </lineage>
</organism>